<feature type="region of interest" description="Disordered" evidence="1">
    <location>
        <begin position="318"/>
        <end position="338"/>
    </location>
</feature>
<dbReference type="EMBL" id="JACCBK010000001">
    <property type="protein sequence ID" value="NYD87204.1"/>
    <property type="molecule type" value="Genomic_DNA"/>
</dbReference>
<protein>
    <submittedName>
        <fullName evidence="3">Uncharacterized protein</fullName>
    </submittedName>
</protein>
<dbReference type="RefSeq" id="WP_140459650.1">
    <property type="nucleotide sequence ID" value="NZ_BAABFI010000009.1"/>
</dbReference>
<evidence type="ECO:0000313" key="5">
    <source>
        <dbReference type="Proteomes" id="UP000618382"/>
    </source>
</evidence>
<sequence>MTTTAAAPDVVDPVAAHLTSTSAVVAGTGDEPRALRDALAAGACASVLGLVTEQRPDELYRVQDRHGVTVVAVSTTGLTDAELGAVLRFRFAAYVHVGFIDSEVACRDGVEAEPTDVVAPGDVHILAAEAATGQILAYTVIEAPPCAPTGTRMRHTGRALFPVEHVHGAGVYRRLPILPDLAVAKVREVGRFVRSQDPTAPRVSVARAVVETGVALFRVMTGPLRLDVDAVVGDLEEKVAKNNLDFFHVPSVVLHDTVPFSSTDAYLSPRYQHHEVHPFAVFVSDVTSARSRLSAVEHALERPDAEALSALRELGNDTSPRLSSFQPDPRPQHPATTWIGTPMEVRGRWREDGEALRRIDVLAGLSAAEATRLAAAAEPVRVRAGERVASRRSTAELVLVLEGELRARRRARSGLHVHEGVRGRVLRAGRRPHRR</sequence>
<evidence type="ECO:0000313" key="4">
    <source>
        <dbReference type="Proteomes" id="UP000577956"/>
    </source>
</evidence>
<name>A0A7Y9FH26_9CELL</name>
<dbReference type="Proteomes" id="UP000577956">
    <property type="component" value="Unassembled WGS sequence"/>
</dbReference>
<reference evidence="3 4" key="1">
    <citation type="submission" date="2020-07" db="EMBL/GenBank/DDBJ databases">
        <title>Sequencing the genomes of 1000 actinobacteria strains.</title>
        <authorList>
            <person name="Klenk H.-P."/>
        </authorList>
    </citation>
    <scope>NUCLEOTIDE SEQUENCE [LARGE SCALE GENOMIC DNA]</scope>
    <source>
        <strain evidence="3 4">DSM 24482</strain>
    </source>
</reference>
<keyword evidence="5" id="KW-1185">Reference proteome</keyword>
<dbReference type="EMBL" id="BONN01000011">
    <property type="protein sequence ID" value="GIG33984.1"/>
    <property type="molecule type" value="Genomic_DNA"/>
</dbReference>
<dbReference type="AlphaFoldDB" id="A0A7Y9FH26"/>
<organism evidence="3 4">
    <name type="scientific">Cellulomonas oligotrophica</name>
    <dbReference type="NCBI Taxonomy" id="931536"/>
    <lineage>
        <taxon>Bacteria</taxon>
        <taxon>Bacillati</taxon>
        <taxon>Actinomycetota</taxon>
        <taxon>Actinomycetes</taxon>
        <taxon>Micrococcales</taxon>
        <taxon>Cellulomonadaceae</taxon>
        <taxon>Cellulomonas</taxon>
    </lineage>
</organism>
<proteinExistence type="predicted"/>
<dbReference type="Proteomes" id="UP000618382">
    <property type="component" value="Unassembled WGS sequence"/>
</dbReference>
<accession>A0A7Y9FH26</accession>
<comment type="caution">
    <text evidence="3">The sequence shown here is derived from an EMBL/GenBank/DDBJ whole genome shotgun (WGS) entry which is preliminary data.</text>
</comment>
<gene>
    <name evidence="3" type="ORF">BKA21_002753</name>
    <name evidence="2" type="ORF">Col01nite_31430</name>
</gene>
<reference evidence="2 5" key="2">
    <citation type="submission" date="2021-01" db="EMBL/GenBank/DDBJ databases">
        <title>Whole genome shotgun sequence of Cellulomonas oligotrophica NBRC 109435.</title>
        <authorList>
            <person name="Komaki H."/>
            <person name="Tamura T."/>
        </authorList>
    </citation>
    <scope>NUCLEOTIDE SEQUENCE [LARGE SCALE GENOMIC DNA]</scope>
    <source>
        <strain evidence="2 5">NBRC 109435</strain>
    </source>
</reference>
<evidence type="ECO:0000313" key="2">
    <source>
        <dbReference type="EMBL" id="GIG33984.1"/>
    </source>
</evidence>
<evidence type="ECO:0000313" key="3">
    <source>
        <dbReference type="EMBL" id="NYD87204.1"/>
    </source>
</evidence>
<evidence type="ECO:0000256" key="1">
    <source>
        <dbReference type="SAM" id="MobiDB-lite"/>
    </source>
</evidence>